<accession>A0A381E854</accession>
<reference evidence="1 2" key="1">
    <citation type="submission" date="2018-06" db="EMBL/GenBank/DDBJ databases">
        <authorList>
            <consortium name="Pathogen Informatics"/>
            <person name="Doyle S."/>
        </authorList>
    </citation>
    <scope>NUCLEOTIDE SEQUENCE [LARGE SCALE GENOMIC DNA]</scope>
    <source>
        <strain evidence="1 2">NCTC13294</strain>
    </source>
</reference>
<dbReference type="Proteomes" id="UP000254572">
    <property type="component" value="Unassembled WGS sequence"/>
</dbReference>
<evidence type="ECO:0000313" key="1">
    <source>
        <dbReference type="EMBL" id="SUX22789.1"/>
    </source>
</evidence>
<evidence type="ECO:0000313" key="2">
    <source>
        <dbReference type="Proteomes" id="UP000254572"/>
    </source>
</evidence>
<gene>
    <name evidence="1" type="ORF">NCTC13294_01340</name>
</gene>
<proteinExistence type="predicted"/>
<name>A0A381E854_9GAMM</name>
<organism evidence="1 2">
    <name type="scientific">Cardiobacterium valvarum</name>
    <dbReference type="NCBI Taxonomy" id="194702"/>
    <lineage>
        <taxon>Bacteria</taxon>
        <taxon>Pseudomonadati</taxon>
        <taxon>Pseudomonadota</taxon>
        <taxon>Gammaproteobacteria</taxon>
        <taxon>Cardiobacteriales</taxon>
        <taxon>Cardiobacteriaceae</taxon>
        <taxon>Cardiobacterium</taxon>
    </lineage>
</organism>
<keyword evidence="2" id="KW-1185">Reference proteome</keyword>
<dbReference type="EMBL" id="UFUW01000001">
    <property type="protein sequence ID" value="SUX22789.1"/>
    <property type="molecule type" value="Genomic_DNA"/>
</dbReference>
<dbReference type="AlphaFoldDB" id="A0A381E854"/>
<sequence length="229" mass="24988">MKYEDLELRTLKGNKVIIKSPEEGSEIGVIGGAWIEGLGETNASTLGFCSGASLRAWSSFKGFENMIDPDASYECFKFTSPVDGAACLDKASTDALREFKRALFWARIEQAGVRAQEEKAAEEAAIPGLRELRAAYDAEEKYRSDFAAAMEDEMRDGVNMPVAPRTDIDALAAQYPRANLYLKAEGYTDASHYAKASAGRKAMTLLREGGTIEEAAAILDGWLSDVYVD</sequence>
<dbReference type="RefSeq" id="WP_218565556.1">
    <property type="nucleotide sequence ID" value="NZ_JBHLZC010000005.1"/>
</dbReference>
<protein>
    <submittedName>
        <fullName evidence="1">Uncharacterized protein</fullName>
    </submittedName>
</protein>